<dbReference type="EMBL" id="VJZT01000010">
    <property type="protein sequence ID" value="TRX39051.1"/>
    <property type="molecule type" value="Genomic_DNA"/>
</dbReference>
<dbReference type="AlphaFoldDB" id="A0A553E1Z9"/>
<reference evidence="3 4" key="1">
    <citation type="submission" date="2019-07" db="EMBL/GenBank/DDBJ databases">
        <title>Novel species of Flavobacterium.</title>
        <authorList>
            <person name="Liu Q."/>
            <person name="Xin Y.-H."/>
        </authorList>
    </citation>
    <scope>NUCLEOTIDE SEQUENCE [LARGE SCALE GENOMIC DNA]</scope>
    <source>
        <strain evidence="3 4">LB1R34</strain>
    </source>
</reference>
<dbReference type="InterPro" id="IPR026341">
    <property type="entry name" value="T9SS_type_B"/>
</dbReference>
<dbReference type="RefSeq" id="WP_144256738.1">
    <property type="nucleotide sequence ID" value="NZ_VJZT01000010.1"/>
</dbReference>
<evidence type="ECO:0000256" key="1">
    <source>
        <dbReference type="SAM" id="SignalP"/>
    </source>
</evidence>
<feature type="chain" id="PRO_5021763311" evidence="1">
    <location>
        <begin position="23"/>
        <end position="751"/>
    </location>
</feature>
<dbReference type="InterPro" id="IPR016186">
    <property type="entry name" value="C-type_lectin-like/link_sf"/>
</dbReference>
<evidence type="ECO:0000259" key="2">
    <source>
        <dbReference type="PROSITE" id="PS50041"/>
    </source>
</evidence>
<dbReference type="Pfam" id="PF19081">
    <property type="entry name" value="Ig_7"/>
    <property type="match status" value="2"/>
</dbReference>
<comment type="caution">
    <text evidence="3">The sequence shown here is derived from an EMBL/GenBank/DDBJ whole genome shotgun (WGS) entry which is preliminary data.</text>
</comment>
<keyword evidence="4" id="KW-1185">Reference proteome</keyword>
<name>A0A553E1Z9_9FLAO</name>
<keyword evidence="1" id="KW-0732">Signal</keyword>
<dbReference type="Proteomes" id="UP000316371">
    <property type="component" value="Unassembled WGS sequence"/>
</dbReference>
<accession>A0A553E1Z9</accession>
<dbReference type="SUPFAM" id="SSF56436">
    <property type="entry name" value="C-type lectin-like"/>
    <property type="match status" value="1"/>
</dbReference>
<dbReference type="InterPro" id="IPR001304">
    <property type="entry name" value="C-type_lectin-like"/>
</dbReference>
<dbReference type="Pfam" id="PF13585">
    <property type="entry name" value="CHU_C"/>
    <property type="match status" value="1"/>
</dbReference>
<protein>
    <submittedName>
        <fullName evidence="3">T9SS type B sorting domain-containing protein</fullName>
    </submittedName>
</protein>
<evidence type="ECO:0000313" key="3">
    <source>
        <dbReference type="EMBL" id="TRX39051.1"/>
    </source>
</evidence>
<sequence length="751" mass="83291">MKFLKRSCIFISFLALAYTSSAQNFKEQIKATSDSIVSISSLSFQKKMTNALAILKATGDQIYCPQTSLPIVTDFTITDPDNTSTDTIFIQISIGYNEQYDLLSLTGNHPSIVSKWDSNSGRLTLTSPNPGALVAYSDFIKAIKDVVYINSSLKPTGNRSFSISIDKASYFPTNKHFYEFVDAKDILWDGALKNAETKTYFGLKGYLTTITSTDEQQLVGGQIDGAGWIGGSDLEVEGQWKWMSGPEKGTVFFDNRQTTPAPGVLISNPRYIGNYPGYAFWNRSSPRWYEGIPIYEPNNDTDLFGFSENFAHICELGTGEKGSWNDLSYNGSPSGLNQQKGYMIEYGGMPNDPKIDIATSTSMRIPQITQTTPDSRCGTGSVTLQASTNLGIVNWYENETGGTAIATGNIFTTPNITKTQTYYVETKYSGCEKTSLRTPIIATIYNVPVLIPTKSTFKLCGSGTITMEAKTTEGTIYWYEDPLGSSLISVGTTVTRYVTANTTFYIEAVNQYCSNGVKIPIDVIVYDLPPTENQEVVICTPNPLTIETKLSGEKYLWSTAETTKTITVTAPGIYTVSITRPDPASCTITETINVIEHPAPEIKQINIEDNTITILLKNKQPFFEYSIDNIHYQASNEFTNVPSGLQTAYVREINSCSIDTETFIIVLAPKYFTPNNDNFNDVWKIKGIENYPEAQITIFDRYGKFITTLNATNPSWNGTLNGAPLPADDYWYVLKLDPNSPEKRGHFTLKR</sequence>
<proteinExistence type="predicted"/>
<dbReference type="InterPro" id="IPR016187">
    <property type="entry name" value="CTDL_fold"/>
</dbReference>
<dbReference type="NCBIfam" id="TIGR04131">
    <property type="entry name" value="Bac_Flav_CTERM"/>
    <property type="match status" value="1"/>
</dbReference>
<dbReference type="OrthoDB" id="9765926at2"/>
<gene>
    <name evidence="3" type="ORF">FNW21_10700</name>
</gene>
<feature type="signal peptide" evidence="1">
    <location>
        <begin position="1"/>
        <end position="22"/>
    </location>
</feature>
<dbReference type="InterPro" id="IPR044023">
    <property type="entry name" value="Ig_7"/>
</dbReference>
<organism evidence="3 4">
    <name type="scientific">Flavobacterium restrictum</name>
    <dbReference type="NCBI Taxonomy" id="2594428"/>
    <lineage>
        <taxon>Bacteria</taxon>
        <taxon>Pseudomonadati</taxon>
        <taxon>Bacteroidota</taxon>
        <taxon>Flavobacteriia</taxon>
        <taxon>Flavobacteriales</taxon>
        <taxon>Flavobacteriaceae</taxon>
        <taxon>Flavobacterium</taxon>
    </lineage>
</organism>
<dbReference type="Gene3D" id="3.10.100.10">
    <property type="entry name" value="Mannose-Binding Protein A, subunit A"/>
    <property type="match status" value="1"/>
</dbReference>
<dbReference type="PROSITE" id="PS50041">
    <property type="entry name" value="C_TYPE_LECTIN_2"/>
    <property type="match status" value="1"/>
</dbReference>
<evidence type="ECO:0000313" key="4">
    <source>
        <dbReference type="Proteomes" id="UP000316371"/>
    </source>
</evidence>
<feature type="domain" description="C-type lectin" evidence="2">
    <location>
        <begin position="173"/>
        <end position="282"/>
    </location>
</feature>